<dbReference type="InterPro" id="IPR000123">
    <property type="entry name" value="Reverse_transcriptase_msDNA"/>
</dbReference>
<reference evidence="11 12" key="1">
    <citation type="submission" date="2023-03" db="EMBL/GenBank/DDBJ databases">
        <authorList>
            <person name="Shen W."/>
            <person name="Cai J."/>
        </authorList>
    </citation>
    <scope>NUCLEOTIDE SEQUENCE [LARGE SCALE GENOMIC DNA]</scope>
    <source>
        <strain evidence="11 12">D6-4</strain>
    </source>
</reference>
<comment type="similarity">
    <text evidence="8">Belongs to the bacterial reverse transcriptase family.</text>
</comment>
<keyword evidence="4" id="KW-0479">Metal-binding</keyword>
<dbReference type="RefSeq" id="WP_311822288.1">
    <property type="nucleotide sequence ID" value="NZ_JARPYF010000005.1"/>
</dbReference>
<sequence length="560" mass="66131">MMNKLKNVKTRDEFADLINVPKQKLTYILYKKVENLYSSFEIPKKDGSLRKIDAPMKDLRDIQKKLANLLTVDKRINQEEKGIRLNISHGFERDKSIITNAKIHRNKRFVFNIDLENFFQSFHFGRVKGFFEKNQDYKLPSEIATVIAQLTCYNRTLPQGAPTSPIITNLICNILDMRLLKIAKRYKLDYSRYADDLTFSTNDKNFLDLKSTFYDELNEEIKKAGFRINEQKNRLQFKDSRQTVTGLIVNKNVNVDRRYYKDTRAMAHSLYKTGSFEIDNEAGTINQLEGRFSFINQIQWYNNMMDSNNHDFRKLNSREKQYQAFLFYKYFFANNKLTILTEGKTDIKYLKSALKKYYNEYPELISRKSNGDFEFKINFLRRTKRLQYFFGLYQDGASPIKNVYNYFVTGHGENFPNYLEYFQKLSGNNPRKPTVLIFDNEIANKNKPLANFANYVKLKESERALLENEHQIKLLENLFLVTNPLIGEKTECEIEDLFSKKVLEHKIGGKSFSREKNADSGKYYGKEIFANFIVKEYSNIDFTNFKPMLDNLNNINKNYK</sequence>
<dbReference type="PANTHER" id="PTHR34047">
    <property type="entry name" value="NUCLEAR INTRON MATURASE 1, MITOCHONDRIAL-RELATED"/>
    <property type="match status" value="1"/>
</dbReference>
<keyword evidence="6 11" id="KW-0695">RNA-directed DNA polymerase</keyword>
<dbReference type="NCBIfam" id="NF038237">
    <property type="entry name" value="retron_Ec67_fus"/>
    <property type="match status" value="1"/>
</dbReference>
<comment type="caution">
    <text evidence="11">The sequence shown here is derived from an EMBL/GenBank/DDBJ whole genome shotgun (WGS) entry which is preliminary data.</text>
</comment>
<evidence type="ECO:0000256" key="6">
    <source>
        <dbReference type="ARBA" id="ARBA00022918"/>
    </source>
</evidence>
<dbReference type="InterPro" id="IPR053543">
    <property type="entry name" value="Bacterial_RT"/>
</dbReference>
<evidence type="ECO:0000256" key="3">
    <source>
        <dbReference type="ARBA" id="ARBA00022695"/>
    </source>
</evidence>
<keyword evidence="7" id="KW-0051">Antiviral defense</keyword>
<evidence type="ECO:0000313" key="12">
    <source>
        <dbReference type="Proteomes" id="UP001252875"/>
    </source>
</evidence>
<evidence type="ECO:0000256" key="1">
    <source>
        <dbReference type="ARBA" id="ARBA00012493"/>
    </source>
</evidence>
<dbReference type="GO" id="GO:0003964">
    <property type="term" value="F:RNA-directed DNA polymerase activity"/>
    <property type="evidence" value="ECO:0007669"/>
    <property type="project" value="UniProtKB-KW"/>
</dbReference>
<dbReference type="InterPro" id="IPR051083">
    <property type="entry name" value="GrpII_Intron_Splice-Mob/Def"/>
</dbReference>
<dbReference type="CDD" id="cd03487">
    <property type="entry name" value="RT_Bac_retron_II"/>
    <property type="match status" value="1"/>
</dbReference>
<dbReference type="EMBL" id="JARPYI010000005">
    <property type="protein sequence ID" value="MDT2600281.1"/>
    <property type="molecule type" value="Genomic_DNA"/>
</dbReference>
<evidence type="ECO:0000256" key="2">
    <source>
        <dbReference type="ARBA" id="ARBA00022679"/>
    </source>
</evidence>
<keyword evidence="3" id="KW-0548">Nucleotidyltransferase</keyword>
<evidence type="ECO:0000259" key="10">
    <source>
        <dbReference type="PROSITE" id="PS50878"/>
    </source>
</evidence>
<keyword evidence="2" id="KW-0808">Transferase</keyword>
<dbReference type="PRINTS" id="PR00866">
    <property type="entry name" value="RNADNAPOLMS"/>
</dbReference>
<feature type="domain" description="Reverse transcriptase" evidence="10">
    <location>
        <begin position="23"/>
        <end position="249"/>
    </location>
</feature>
<dbReference type="InterPro" id="IPR043502">
    <property type="entry name" value="DNA/RNA_pol_sf"/>
</dbReference>
<dbReference type="Proteomes" id="UP001252875">
    <property type="component" value="Unassembled WGS sequence"/>
</dbReference>
<comment type="catalytic activity">
    <reaction evidence="9">
        <text>DNA(n) + a 2'-deoxyribonucleoside 5'-triphosphate = DNA(n+1) + diphosphate</text>
        <dbReference type="Rhea" id="RHEA:22508"/>
        <dbReference type="Rhea" id="RHEA-COMP:17339"/>
        <dbReference type="Rhea" id="RHEA-COMP:17340"/>
        <dbReference type="ChEBI" id="CHEBI:33019"/>
        <dbReference type="ChEBI" id="CHEBI:61560"/>
        <dbReference type="ChEBI" id="CHEBI:173112"/>
        <dbReference type="EC" id="2.7.7.49"/>
    </reaction>
</comment>
<protein>
    <recommendedName>
        <fullName evidence="1">RNA-directed DNA polymerase</fullName>
        <ecNumber evidence="1">2.7.7.49</ecNumber>
    </recommendedName>
</protein>
<keyword evidence="5" id="KW-0460">Magnesium</keyword>
<dbReference type="Pfam" id="PF00078">
    <property type="entry name" value="RVT_1"/>
    <property type="match status" value="1"/>
</dbReference>
<organism evidence="11 12">
    <name type="scientific">Enterococcus hulanensis</name>
    <dbReference type="NCBI Taxonomy" id="2559929"/>
    <lineage>
        <taxon>Bacteria</taxon>
        <taxon>Bacillati</taxon>
        <taxon>Bacillota</taxon>
        <taxon>Bacilli</taxon>
        <taxon>Lactobacillales</taxon>
        <taxon>Enterococcaceae</taxon>
        <taxon>Enterococcus</taxon>
    </lineage>
</organism>
<accession>A0ABU3EZH5</accession>
<name>A0ABU3EZH5_9ENTE</name>
<keyword evidence="12" id="KW-1185">Reference proteome</keyword>
<evidence type="ECO:0000256" key="5">
    <source>
        <dbReference type="ARBA" id="ARBA00022842"/>
    </source>
</evidence>
<proteinExistence type="inferred from homology"/>
<evidence type="ECO:0000256" key="9">
    <source>
        <dbReference type="ARBA" id="ARBA00048173"/>
    </source>
</evidence>
<dbReference type="PROSITE" id="PS50878">
    <property type="entry name" value="RT_POL"/>
    <property type="match status" value="1"/>
</dbReference>
<evidence type="ECO:0000256" key="4">
    <source>
        <dbReference type="ARBA" id="ARBA00022723"/>
    </source>
</evidence>
<dbReference type="SUPFAM" id="SSF56672">
    <property type="entry name" value="DNA/RNA polymerases"/>
    <property type="match status" value="1"/>
</dbReference>
<evidence type="ECO:0000256" key="8">
    <source>
        <dbReference type="ARBA" id="ARBA00034120"/>
    </source>
</evidence>
<evidence type="ECO:0000313" key="11">
    <source>
        <dbReference type="EMBL" id="MDT2600281.1"/>
    </source>
</evidence>
<dbReference type="PANTHER" id="PTHR34047:SF7">
    <property type="entry name" value="RNA-DIRECTED DNA POLYMERASE"/>
    <property type="match status" value="1"/>
</dbReference>
<evidence type="ECO:0000256" key="7">
    <source>
        <dbReference type="ARBA" id="ARBA00023118"/>
    </source>
</evidence>
<gene>
    <name evidence="11" type="ORF">P7D85_10885</name>
</gene>
<dbReference type="EC" id="2.7.7.49" evidence="1"/>
<dbReference type="InterPro" id="IPR000477">
    <property type="entry name" value="RT_dom"/>
</dbReference>